<reference evidence="2 3" key="1">
    <citation type="submission" date="2018-07" db="EMBL/GenBank/DDBJ databases">
        <title>Genomic Encyclopedia of Type Strains, Phase IV (KMG-IV): sequencing the most valuable type-strain genomes for metagenomic binning, comparative biology and taxonomic classification.</title>
        <authorList>
            <person name="Goeker M."/>
        </authorList>
    </citation>
    <scope>NUCLEOTIDE SEQUENCE [LARGE SCALE GENOMIC DNA]</scope>
    <source>
        <strain evidence="2 3">DSM 27016</strain>
    </source>
</reference>
<dbReference type="GO" id="GO:0016810">
    <property type="term" value="F:hydrolase activity, acting on carbon-nitrogen (but not peptide) bonds"/>
    <property type="evidence" value="ECO:0007669"/>
    <property type="project" value="InterPro"/>
</dbReference>
<dbReference type="PANTHER" id="PTHR47561:SF1">
    <property type="entry name" value="POLYSACCHARIDE DEACETYLASE FAMILY PROTEIN (AFU_ORTHOLOGUE AFUA_6G05030)"/>
    <property type="match status" value="1"/>
</dbReference>
<dbReference type="EMBL" id="QPJT01000010">
    <property type="protein sequence ID" value="RCX16541.1"/>
    <property type="molecule type" value="Genomic_DNA"/>
</dbReference>
<dbReference type="PANTHER" id="PTHR47561">
    <property type="entry name" value="POLYSACCHARIDE DEACETYLASE FAMILY PROTEIN (AFU_ORTHOLOGUE AFUA_6G05030)"/>
    <property type="match status" value="1"/>
</dbReference>
<dbReference type="Proteomes" id="UP000253034">
    <property type="component" value="Unassembled WGS sequence"/>
</dbReference>
<dbReference type="SUPFAM" id="SSF88713">
    <property type="entry name" value="Glycoside hydrolase/deacetylase"/>
    <property type="match status" value="1"/>
</dbReference>
<keyword evidence="3" id="KW-1185">Reference proteome</keyword>
<organism evidence="2 3">
    <name type="scientific">Anaerobacterium chartisolvens</name>
    <dbReference type="NCBI Taxonomy" id="1297424"/>
    <lineage>
        <taxon>Bacteria</taxon>
        <taxon>Bacillati</taxon>
        <taxon>Bacillota</taxon>
        <taxon>Clostridia</taxon>
        <taxon>Eubacteriales</taxon>
        <taxon>Oscillospiraceae</taxon>
        <taxon>Anaerobacterium</taxon>
    </lineage>
</organism>
<feature type="domain" description="NodB homology" evidence="1">
    <location>
        <begin position="15"/>
        <end position="249"/>
    </location>
</feature>
<sequence length="296" mass="33336">MAKDISVLIGVDVETDVGSFTPFYEGVKKGVPILLEMFDRHGIKGTFYFTGESARENPEQAKIVAAGTSEVGCHSLYHETVGDELFPLPGVNPLLPHEVFPRLEMATEWVREASGVAPKAFRCPRLWGSTAVVNALERLGYTSDATYPMYFYRDKFAPYHPSREDWTKEGDMRLVEIPNFADMTMVSNDSPLERDRDQWPLFRTKGAEYLMKRSMDFAAFAEGKGLPVVLCYYIHPWEFIPCKKSYNFGEATVIPDEFIVSGCGDIAIREFERLIVLLKEQGASFKTAAEIAGELK</sequence>
<evidence type="ECO:0000313" key="3">
    <source>
        <dbReference type="Proteomes" id="UP000253034"/>
    </source>
</evidence>
<proteinExistence type="predicted"/>
<name>A0A369B516_9FIRM</name>
<dbReference type="AlphaFoldDB" id="A0A369B516"/>
<dbReference type="Gene3D" id="3.20.20.370">
    <property type="entry name" value="Glycoside hydrolase/deacetylase"/>
    <property type="match status" value="1"/>
</dbReference>
<evidence type="ECO:0000313" key="2">
    <source>
        <dbReference type="EMBL" id="RCX16541.1"/>
    </source>
</evidence>
<dbReference type="InterPro" id="IPR002509">
    <property type="entry name" value="NODB_dom"/>
</dbReference>
<dbReference type="Pfam" id="PF01522">
    <property type="entry name" value="Polysacc_deac_1"/>
    <property type="match status" value="1"/>
</dbReference>
<dbReference type="PROSITE" id="PS51677">
    <property type="entry name" value="NODB"/>
    <property type="match status" value="1"/>
</dbReference>
<dbReference type="RefSeq" id="WP_114297706.1">
    <property type="nucleotide sequence ID" value="NZ_QPJT01000010.1"/>
</dbReference>
<dbReference type="GO" id="GO:0005975">
    <property type="term" value="P:carbohydrate metabolic process"/>
    <property type="evidence" value="ECO:0007669"/>
    <property type="project" value="InterPro"/>
</dbReference>
<dbReference type="OrthoDB" id="258610at2"/>
<gene>
    <name evidence="2" type="ORF">DFR58_11034</name>
</gene>
<dbReference type="InterPro" id="IPR011330">
    <property type="entry name" value="Glyco_hydro/deAcase_b/a-brl"/>
</dbReference>
<protein>
    <submittedName>
        <fullName evidence="2">Polysaccharide deacetylase</fullName>
    </submittedName>
</protein>
<comment type="caution">
    <text evidence="2">The sequence shown here is derived from an EMBL/GenBank/DDBJ whole genome shotgun (WGS) entry which is preliminary data.</text>
</comment>
<accession>A0A369B516</accession>
<evidence type="ECO:0000259" key="1">
    <source>
        <dbReference type="PROSITE" id="PS51677"/>
    </source>
</evidence>